<dbReference type="Proteomes" id="UP000693970">
    <property type="component" value="Unassembled WGS sequence"/>
</dbReference>
<feature type="compositionally biased region" description="Basic and acidic residues" evidence="1">
    <location>
        <begin position="198"/>
        <end position="209"/>
    </location>
</feature>
<comment type="caution">
    <text evidence="3">The sequence shown here is derived from an EMBL/GenBank/DDBJ whole genome shotgun (WGS) entry which is preliminary data.</text>
</comment>
<reference evidence="3" key="1">
    <citation type="journal article" date="2021" name="Sci. Rep.">
        <title>Diploid genomic architecture of Nitzschia inconspicua, an elite biomass production diatom.</title>
        <authorList>
            <person name="Oliver A."/>
            <person name="Podell S."/>
            <person name="Pinowska A."/>
            <person name="Traller J.C."/>
            <person name="Smith S.R."/>
            <person name="McClure R."/>
            <person name="Beliaev A."/>
            <person name="Bohutskyi P."/>
            <person name="Hill E.A."/>
            <person name="Rabines A."/>
            <person name="Zheng H."/>
            <person name="Allen L.Z."/>
            <person name="Kuo A."/>
            <person name="Grigoriev I.V."/>
            <person name="Allen A.E."/>
            <person name="Hazlebeck D."/>
            <person name="Allen E.E."/>
        </authorList>
    </citation>
    <scope>NUCLEOTIDE SEQUENCE</scope>
    <source>
        <strain evidence="3">Hildebrandi</strain>
    </source>
</reference>
<dbReference type="OrthoDB" id="341300at2759"/>
<evidence type="ECO:0000259" key="2">
    <source>
        <dbReference type="Pfam" id="PF00753"/>
    </source>
</evidence>
<evidence type="ECO:0000256" key="1">
    <source>
        <dbReference type="SAM" id="MobiDB-lite"/>
    </source>
</evidence>
<evidence type="ECO:0000313" key="3">
    <source>
        <dbReference type="EMBL" id="KAG7342455.1"/>
    </source>
</evidence>
<feature type="domain" description="Metallo-beta-lactamase" evidence="2">
    <location>
        <begin position="144"/>
        <end position="222"/>
    </location>
</feature>
<gene>
    <name evidence="3" type="ORF">IV203_007548</name>
</gene>
<dbReference type="PROSITE" id="PS50007">
    <property type="entry name" value="PIPLC_X_DOMAIN"/>
    <property type="match status" value="1"/>
</dbReference>
<sequence length="460" mass="51717">MVFSTYVRRFFETQSTILLPLAAGSAITVALATNLSQNGFIATETSIHKSSLEAHVESYSRENQEQRPRLIFLGTGSSTGCPKPICIMKMHQDNNKATTENGPSDALCNVSLQAIKGDPKNNKNYRNNPSLLIQHYDSKSENYKNIVIDVGKTFRETALRWFPKYGISSLDAIILTHHHMDAAGGLDDVRGFQSIKWVEDPPKNGEHNKSTGADPLSPTSRPVRAPLPLYLSDFCRLNLQSQFPWLLPRPEIVMPQQDQDRPYVERDVASFNVVEFQNYTEIKVQFEDANDADENGGFKVIPLPVWHGDDLISHGYAFTVQPNSSLHKPLNVLYISDISTMVPETLDFIQKQLPPTDVLIVDSLLPHKPHPVHFSLEQAVDLADRIQPRLQTYLIGMSCDAFLPHDEMNAYLYDRYGGKVTMAHDGLVIDLPAKSEQEIKRETLHETAEKQDVLLRVASL</sequence>
<dbReference type="AlphaFoldDB" id="A0A9K3KF41"/>
<dbReference type="PANTHER" id="PTHR42663:SF6">
    <property type="entry name" value="HYDROLASE C777.06C-RELATED"/>
    <property type="match status" value="1"/>
</dbReference>
<dbReference type="EMBL" id="JAGRRH010000025">
    <property type="protein sequence ID" value="KAG7342455.1"/>
    <property type="molecule type" value="Genomic_DNA"/>
</dbReference>
<dbReference type="CDD" id="cd16279">
    <property type="entry name" value="metallo-hydrolase-like_MBL-fold"/>
    <property type="match status" value="1"/>
</dbReference>
<name>A0A9K3KF41_9STRA</name>
<feature type="region of interest" description="Disordered" evidence="1">
    <location>
        <begin position="198"/>
        <end position="220"/>
    </location>
</feature>
<reference evidence="3" key="2">
    <citation type="submission" date="2021-04" db="EMBL/GenBank/DDBJ databases">
        <authorList>
            <person name="Podell S."/>
        </authorList>
    </citation>
    <scope>NUCLEOTIDE SEQUENCE</scope>
    <source>
        <strain evidence="3">Hildebrandi</strain>
    </source>
</reference>
<dbReference type="Pfam" id="PF00753">
    <property type="entry name" value="Lactamase_B"/>
    <property type="match status" value="1"/>
</dbReference>
<organism evidence="3 4">
    <name type="scientific">Nitzschia inconspicua</name>
    <dbReference type="NCBI Taxonomy" id="303405"/>
    <lineage>
        <taxon>Eukaryota</taxon>
        <taxon>Sar</taxon>
        <taxon>Stramenopiles</taxon>
        <taxon>Ochrophyta</taxon>
        <taxon>Bacillariophyta</taxon>
        <taxon>Bacillariophyceae</taxon>
        <taxon>Bacillariophycidae</taxon>
        <taxon>Bacillariales</taxon>
        <taxon>Bacillariaceae</taxon>
        <taxon>Nitzschia</taxon>
    </lineage>
</organism>
<dbReference type="PANTHER" id="PTHR42663">
    <property type="entry name" value="HYDROLASE C777.06C-RELATED-RELATED"/>
    <property type="match status" value="1"/>
</dbReference>
<dbReference type="InterPro" id="IPR001279">
    <property type="entry name" value="Metallo-B-lactamas"/>
</dbReference>
<keyword evidence="4" id="KW-1185">Reference proteome</keyword>
<proteinExistence type="predicted"/>
<protein>
    <submittedName>
        <fullName evidence="3">Beta-lactamase-like protein</fullName>
    </submittedName>
</protein>
<evidence type="ECO:0000313" key="4">
    <source>
        <dbReference type="Proteomes" id="UP000693970"/>
    </source>
</evidence>
<accession>A0A9K3KF41</accession>